<dbReference type="UniPathway" id="UPA00219"/>
<dbReference type="GO" id="GO:0016740">
    <property type="term" value="F:transferase activity"/>
    <property type="evidence" value="ECO:0007669"/>
    <property type="project" value="UniProtKB-KW"/>
</dbReference>
<dbReference type="Pfam" id="PF03734">
    <property type="entry name" value="YkuD"/>
    <property type="match status" value="1"/>
</dbReference>
<evidence type="ECO:0000313" key="7">
    <source>
        <dbReference type="EMBL" id="EQD32444.1"/>
    </source>
</evidence>
<dbReference type="GO" id="GO:0008360">
    <property type="term" value="P:regulation of cell shape"/>
    <property type="evidence" value="ECO:0007669"/>
    <property type="project" value="UniProtKB-KW"/>
</dbReference>
<dbReference type="Gene3D" id="2.40.440.10">
    <property type="entry name" value="L,D-transpeptidase catalytic domain-like"/>
    <property type="match status" value="1"/>
</dbReference>
<organism evidence="7">
    <name type="scientific">mine drainage metagenome</name>
    <dbReference type="NCBI Taxonomy" id="410659"/>
    <lineage>
        <taxon>unclassified sequences</taxon>
        <taxon>metagenomes</taxon>
        <taxon>ecological metagenomes</taxon>
    </lineage>
</organism>
<keyword evidence="2" id="KW-0808">Transferase</keyword>
<accession>T0ZUT7</accession>
<evidence type="ECO:0000256" key="4">
    <source>
        <dbReference type="ARBA" id="ARBA00022984"/>
    </source>
</evidence>
<comment type="pathway">
    <text evidence="1">Cell wall biogenesis; peptidoglycan biosynthesis.</text>
</comment>
<dbReference type="CDD" id="cd16913">
    <property type="entry name" value="YkuD_like"/>
    <property type="match status" value="1"/>
</dbReference>
<keyword evidence="3" id="KW-0133">Cell shape</keyword>
<dbReference type="AlphaFoldDB" id="T0ZUT7"/>
<evidence type="ECO:0000256" key="3">
    <source>
        <dbReference type="ARBA" id="ARBA00022960"/>
    </source>
</evidence>
<evidence type="ECO:0000256" key="5">
    <source>
        <dbReference type="ARBA" id="ARBA00023316"/>
    </source>
</evidence>
<protein>
    <submittedName>
        <fullName evidence="7">ErfK/YbiS/YcfS/YnhG family protein</fullName>
    </submittedName>
</protein>
<evidence type="ECO:0000259" key="6">
    <source>
        <dbReference type="Pfam" id="PF03734"/>
    </source>
</evidence>
<sequence length="74" mass="7972">RYVTTTMSGVNPNGTPYDDPGIPWVSYFNGGDALHGFLRSQYGFPQSLGCVEMPFASAGAIYPWTPIGTLVTIL</sequence>
<keyword evidence="5" id="KW-0961">Cell wall biogenesis/degradation</keyword>
<evidence type="ECO:0000256" key="2">
    <source>
        <dbReference type="ARBA" id="ARBA00022679"/>
    </source>
</evidence>
<reference evidence="7" key="1">
    <citation type="submission" date="2013-08" db="EMBL/GenBank/DDBJ databases">
        <authorList>
            <person name="Mendez C."/>
            <person name="Richter M."/>
            <person name="Ferrer M."/>
            <person name="Sanchez J."/>
        </authorList>
    </citation>
    <scope>NUCLEOTIDE SEQUENCE</scope>
</reference>
<dbReference type="SUPFAM" id="SSF141523">
    <property type="entry name" value="L,D-transpeptidase catalytic domain-like"/>
    <property type="match status" value="1"/>
</dbReference>
<feature type="non-terminal residue" evidence="7">
    <location>
        <position position="1"/>
    </location>
</feature>
<comment type="caution">
    <text evidence="7">The sequence shown here is derived from an EMBL/GenBank/DDBJ whole genome shotgun (WGS) entry which is preliminary data.</text>
</comment>
<dbReference type="GO" id="GO:0009252">
    <property type="term" value="P:peptidoglycan biosynthetic process"/>
    <property type="evidence" value="ECO:0007669"/>
    <property type="project" value="UniProtKB-UniPathway"/>
</dbReference>
<reference evidence="7" key="2">
    <citation type="journal article" date="2014" name="ISME J.">
        <title>Microbial stratification in low pH oxic and suboxic macroscopic growths along an acid mine drainage.</title>
        <authorList>
            <person name="Mendez-Garcia C."/>
            <person name="Mesa V."/>
            <person name="Sprenger R.R."/>
            <person name="Richter M."/>
            <person name="Diez M.S."/>
            <person name="Solano J."/>
            <person name="Bargiela R."/>
            <person name="Golyshina O.V."/>
            <person name="Manteca A."/>
            <person name="Ramos J.L."/>
            <person name="Gallego J.R."/>
            <person name="Llorente I."/>
            <person name="Martins Dos Santos V.A."/>
            <person name="Jensen O.N."/>
            <person name="Pelaez A.I."/>
            <person name="Sanchez J."/>
            <person name="Ferrer M."/>
        </authorList>
    </citation>
    <scope>NUCLEOTIDE SEQUENCE</scope>
</reference>
<proteinExistence type="predicted"/>
<dbReference type="InterPro" id="IPR038063">
    <property type="entry name" value="Transpep_catalytic_dom"/>
</dbReference>
<evidence type="ECO:0000256" key="1">
    <source>
        <dbReference type="ARBA" id="ARBA00004752"/>
    </source>
</evidence>
<dbReference type="EMBL" id="AUZZ01009826">
    <property type="protein sequence ID" value="EQD32444.1"/>
    <property type="molecule type" value="Genomic_DNA"/>
</dbReference>
<feature type="domain" description="L,D-TPase catalytic" evidence="6">
    <location>
        <begin position="17"/>
        <end position="73"/>
    </location>
</feature>
<gene>
    <name evidence="7" type="ORF">B2A_13565</name>
</gene>
<dbReference type="InterPro" id="IPR005490">
    <property type="entry name" value="LD_TPept_cat_dom"/>
</dbReference>
<keyword evidence="4" id="KW-0573">Peptidoglycan synthesis</keyword>
<dbReference type="GO" id="GO:0071555">
    <property type="term" value="P:cell wall organization"/>
    <property type="evidence" value="ECO:0007669"/>
    <property type="project" value="UniProtKB-KW"/>
</dbReference>
<name>T0ZUT7_9ZZZZ</name>